<dbReference type="Gene3D" id="1.20.5.110">
    <property type="match status" value="1"/>
</dbReference>
<protein>
    <recommendedName>
        <fullName evidence="4">60S ribosomal protein L13</fullName>
    </recommendedName>
</protein>
<dbReference type="AlphaFoldDB" id="A0A9N8DQX6"/>
<reference evidence="5" key="1">
    <citation type="submission" date="2020-06" db="EMBL/GenBank/DDBJ databases">
        <authorList>
            <consortium name="Plant Systems Biology data submission"/>
        </authorList>
    </citation>
    <scope>NUCLEOTIDE SEQUENCE</scope>
    <source>
        <strain evidence="5">D6</strain>
    </source>
</reference>
<gene>
    <name evidence="5" type="ORF">SEMRO_307_G113390.1</name>
</gene>
<dbReference type="EMBL" id="CAICTM010000306">
    <property type="protein sequence ID" value="CAB9507468.1"/>
    <property type="molecule type" value="Genomic_DNA"/>
</dbReference>
<name>A0A9N8DQX6_9STRA</name>
<dbReference type="Pfam" id="PF01294">
    <property type="entry name" value="Ribosomal_L13e"/>
    <property type="match status" value="1"/>
</dbReference>
<dbReference type="PROSITE" id="PS01104">
    <property type="entry name" value="RIBOSOMAL_L13E"/>
    <property type="match status" value="1"/>
</dbReference>
<evidence type="ECO:0000313" key="5">
    <source>
        <dbReference type="EMBL" id="CAB9507468.1"/>
    </source>
</evidence>
<dbReference type="HAMAP" id="MF_00499">
    <property type="entry name" value="Ribosomal_eL13"/>
    <property type="match status" value="1"/>
</dbReference>
<comment type="caution">
    <text evidence="5">The sequence shown here is derived from an EMBL/GenBank/DDBJ whole genome shotgun (WGS) entry which is preliminary data.</text>
</comment>
<dbReference type="GO" id="GO:0022625">
    <property type="term" value="C:cytosolic large ribosomal subunit"/>
    <property type="evidence" value="ECO:0007669"/>
    <property type="project" value="TreeGrafter"/>
</dbReference>
<dbReference type="InterPro" id="IPR018256">
    <property type="entry name" value="Ribosomal_eL13_CS"/>
</dbReference>
<keyword evidence="2 4" id="KW-0689">Ribosomal protein</keyword>
<dbReference type="PANTHER" id="PTHR11722:SF0">
    <property type="entry name" value="LARGE RIBOSOMAL SUBUNIT PROTEIN EL13"/>
    <property type="match status" value="1"/>
</dbReference>
<dbReference type="GO" id="GO:0003735">
    <property type="term" value="F:structural constituent of ribosome"/>
    <property type="evidence" value="ECO:0007669"/>
    <property type="project" value="InterPro"/>
</dbReference>
<dbReference type="Proteomes" id="UP001153069">
    <property type="component" value="Unassembled WGS sequence"/>
</dbReference>
<evidence type="ECO:0000256" key="1">
    <source>
        <dbReference type="ARBA" id="ARBA00005640"/>
    </source>
</evidence>
<proteinExistence type="inferred from homology"/>
<accession>A0A9N8DQX6</accession>
<evidence type="ECO:0000313" key="6">
    <source>
        <dbReference type="Proteomes" id="UP001153069"/>
    </source>
</evidence>
<evidence type="ECO:0000256" key="3">
    <source>
        <dbReference type="ARBA" id="ARBA00023274"/>
    </source>
</evidence>
<evidence type="ECO:0000256" key="4">
    <source>
        <dbReference type="RuleBase" id="RU000572"/>
    </source>
</evidence>
<keyword evidence="6" id="KW-1185">Reference proteome</keyword>
<comment type="similarity">
    <text evidence="1 4">Belongs to the eukaryotic ribosomal protein eL13 family.</text>
</comment>
<evidence type="ECO:0000256" key="2">
    <source>
        <dbReference type="ARBA" id="ARBA00022980"/>
    </source>
</evidence>
<sequence length="200" mass="22683">MVKHNNIIPNIHCHKKYLQSSRGPLKVRLNLNQATRKKARRLARAKKAAAIAPRPLQMLRPVVHCQTQRYSAKQRLGRGFTLAEIKGAGLNPSYARSIGIAVDHRRSNKCQESLDRNVARLEEYKKNLVVLKKKDDAAPTEGIVSRGNIMPVVKPAHEVVVEAVTDEMKEFKAFTTMRLARQESKVKGYRVAVENRKKKD</sequence>
<organism evidence="5 6">
    <name type="scientific">Seminavis robusta</name>
    <dbReference type="NCBI Taxonomy" id="568900"/>
    <lineage>
        <taxon>Eukaryota</taxon>
        <taxon>Sar</taxon>
        <taxon>Stramenopiles</taxon>
        <taxon>Ochrophyta</taxon>
        <taxon>Bacillariophyta</taxon>
        <taxon>Bacillariophyceae</taxon>
        <taxon>Bacillariophycidae</taxon>
        <taxon>Naviculales</taxon>
        <taxon>Naviculaceae</taxon>
        <taxon>Seminavis</taxon>
    </lineage>
</organism>
<keyword evidence="3 4" id="KW-0687">Ribonucleoprotein</keyword>
<dbReference type="GO" id="GO:0003723">
    <property type="term" value="F:RNA binding"/>
    <property type="evidence" value="ECO:0007669"/>
    <property type="project" value="TreeGrafter"/>
</dbReference>
<dbReference type="OrthoDB" id="10264538at2759"/>
<dbReference type="InterPro" id="IPR001380">
    <property type="entry name" value="Ribosomal_eL13"/>
</dbReference>
<dbReference type="GO" id="GO:0006412">
    <property type="term" value="P:translation"/>
    <property type="evidence" value="ECO:0007669"/>
    <property type="project" value="InterPro"/>
</dbReference>
<dbReference type="PANTHER" id="PTHR11722">
    <property type="entry name" value="60S RIBOSOMAL PROTEIN L13"/>
    <property type="match status" value="1"/>
</dbReference>